<dbReference type="EC" id="5.1.3.13" evidence="3 7"/>
<evidence type="ECO:0000256" key="6">
    <source>
        <dbReference type="PIRSR" id="PIRSR600888-3"/>
    </source>
</evidence>
<comment type="caution">
    <text evidence="8">The sequence shown here is derived from an EMBL/GenBank/DDBJ whole genome shotgun (WGS) entry which is preliminary data.</text>
</comment>
<reference evidence="9" key="1">
    <citation type="submission" date="2016-06" db="EMBL/GenBank/DDBJ databases">
        <authorList>
            <person name="Zhan P."/>
        </authorList>
    </citation>
    <scope>NUCLEOTIDE SEQUENCE [LARGE SCALE GENOMIC DNA]</scope>
    <source>
        <strain evidence="9">T28</strain>
    </source>
</reference>
<dbReference type="SUPFAM" id="SSF51182">
    <property type="entry name" value="RmlC-like cupins"/>
    <property type="match status" value="1"/>
</dbReference>
<dbReference type="STRING" id="1836467.BTR34_08445"/>
<keyword evidence="7" id="KW-0413">Isomerase</keyword>
<dbReference type="Proteomes" id="UP000092164">
    <property type="component" value="Unassembled WGS sequence"/>
</dbReference>
<feature type="active site" description="Proton donor" evidence="5">
    <location>
        <position position="132"/>
    </location>
</feature>
<dbReference type="PANTHER" id="PTHR21047:SF2">
    <property type="entry name" value="THYMIDINE DIPHOSPHO-4-KETO-RHAMNOSE 3,5-EPIMERASE"/>
    <property type="match status" value="1"/>
</dbReference>
<feature type="active site" description="Proton acceptor" evidence="5">
    <location>
        <position position="62"/>
    </location>
</feature>
<evidence type="ECO:0000256" key="2">
    <source>
        <dbReference type="ARBA" id="ARBA00001997"/>
    </source>
</evidence>
<comment type="pathway">
    <text evidence="7">Carbohydrate biosynthesis; dTDP-L-rhamnose biosynthesis.</text>
</comment>
<keyword evidence="9" id="KW-1185">Reference proteome</keyword>
<proteinExistence type="inferred from homology"/>
<protein>
    <recommendedName>
        <fullName evidence="4 7">dTDP-4-dehydrorhamnose 3,5-epimerase</fullName>
        <ecNumber evidence="3 7">5.1.3.13</ecNumber>
    </recommendedName>
    <alternativeName>
        <fullName evidence="7">Thymidine diphospho-4-keto-rhamnose 3,5-epimerase</fullName>
    </alternativeName>
</protein>
<evidence type="ECO:0000256" key="7">
    <source>
        <dbReference type="RuleBase" id="RU364069"/>
    </source>
</evidence>
<comment type="subunit">
    <text evidence="7">Homodimer.</text>
</comment>
<gene>
    <name evidence="8" type="ORF">A9200_00095</name>
</gene>
<dbReference type="RefSeq" id="WP_068480073.1">
    <property type="nucleotide sequence ID" value="NZ_CP018760.1"/>
</dbReference>
<name>A0A1B7ZE34_9FLAO</name>
<dbReference type="KEGG" id="mart:BTR34_08445"/>
<evidence type="ECO:0000256" key="4">
    <source>
        <dbReference type="ARBA" id="ARBA00019595"/>
    </source>
</evidence>
<dbReference type="AlphaFoldDB" id="A0A1B7ZE34"/>
<sequence length="181" mass="20712">MNIIKTKFKDCLLIEPSFFDDSRGLFFETFKKNQLESALGFAIEFVQENTSISKKGVLRGLHFQKNTAAQAKLVTVQQGEVLDVVVDLRPKSETFKQHLKFILSDKNHNSLFIPKGMAHGFLALTDNTVFNYKCDNYYNPQMEAGIIFNDSDLEIEWDYPINDLIISKKDLLLPSLKSVIK</sequence>
<evidence type="ECO:0000313" key="9">
    <source>
        <dbReference type="Proteomes" id="UP000092164"/>
    </source>
</evidence>
<comment type="similarity">
    <text evidence="7">Belongs to the dTDP-4-dehydrorhamnose 3,5-epimerase family.</text>
</comment>
<dbReference type="GO" id="GO:0008830">
    <property type="term" value="F:dTDP-4-dehydrorhamnose 3,5-epimerase activity"/>
    <property type="evidence" value="ECO:0007669"/>
    <property type="project" value="UniProtKB-UniRule"/>
</dbReference>
<dbReference type="InterPro" id="IPR014710">
    <property type="entry name" value="RmlC-like_jellyroll"/>
</dbReference>
<comment type="catalytic activity">
    <reaction evidence="1 7">
        <text>dTDP-4-dehydro-6-deoxy-alpha-D-glucose = dTDP-4-dehydro-beta-L-rhamnose</text>
        <dbReference type="Rhea" id="RHEA:16969"/>
        <dbReference type="ChEBI" id="CHEBI:57649"/>
        <dbReference type="ChEBI" id="CHEBI:62830"/>
        <dbReference type="EC" id="5.1.3.13"/>
    </reaction>
</comment>
<evidence type="ECO:0000256" key="1">
    <source>
        <dbReference type="ARBA" id="ARBA00001298"/>
    </source>
</evidence>
<dbReference type="UniPathway" id="UPA00124"/>
<dbReference type="InterPro" id="IPR011051">
    <property type="entry name" value="RmlC_Cupin_sf"/>
</dbReference>
<accession>A0A1B7ZE34</accession>
<dbReference type="Gene3D" id="2.60.120.10">
    <property type="entry name" value="Jelly Rolls"/>
    <property type="match status" value="1"/>
</dbReference>
<dbReference type="GO" id="GO:0019305">
    <property type="term" value="P:dTDP-rhamnose biosynthetic process"/>
    <property type="evidence" value="ECO:0007669"/>
    <property type="project" value="UniProtKB-UniRule"/>
</dbReference>
<evidence type="ECO:0000256" key="3">
    <source>
        <dbReference type="ARBA" id="ARBA00012098"/>
    </source>
</evidence>
<feature type="site" description="Participates in a stacking interaction with the thymidine ring of dTDP-4-oxo-6-deoxyglucose" evidence="6">
    <location>
        <position position="138"/>
    </location>
</feature>
<dbReference type="CDD" id="cd00438">
    <property type="entry name" value="cupin_RmlC"/>
    <property type="match status" value="1"/>
</dbReference>
<dbReference type="GO" id="GO:0005829">
    <property type="term" value="C:cytosol"/>
    <property type="evidence" value="ECO:0007669"/>
    <property type="project" value="TreeGrafter"/>
</dbReference>
<dbReference type="EMBL" id="LZFP01000001">
    <property type="protein sequence ID" value="OBR41826.1"/>
    <property type="molecule type" value="Genomic_DNA"/>
</dbReference>
<dbReference type="Pfam" id="PF00908">
    <property type="entry name" value="dTDP_sugar_isom"/>
    <property type="match status" value="1"/>
</dbReference>
<dbReference type="OrthoDB" id="9800680at2"/>
<evidence type="ECO:0000256" key="5">
    <source>
        <dbReference type="PIRSR" id="PIRSR600888-1"/>
    </source>
</evidence>
<dbReference type="NCBIfam" id="TIGR01221">
    <property type="entry name" value="rmlC"/>
    <property type="match status" value="1"/>
</dbReference>
<comment type="function">
    <text evidence="2 7">Catalyzes the epimerization of the C3' and C5'positions of dTDP-6-deoxy-D-xylo-4-hexulose, forming dTDP-6-deoxy-L-lyxo-4-hexulose.</text>
</comment>
<dbReference type="InterPro" id="IPR000888">
    <property type="entry name" value="RmlC-like"/>
</dbReference>
<dbReference type="GO" id="GO:0000271">
    <property type="term" value="P:polysaccharide biosynthetic process"/>
    <property type="evidence" value="ECO:0007669"/>
    <property type="project" value="TreeGrafter"/>
</dbReference>
<dbReference type="PANTHER" id="PTHR21047">
    <property type="entry name" value="DTDP-6-DEOXY-D-GLUCOSE-3,5 EPIMERASE"/>
    <property type="match status" value="1"/>
</dbReference>
<evidence type="ECO:0000313" key="8">
    <source>
        <dbReference type="EMBL" id="OBR41826.1"/>
    </source>
</evidence>
<organism evidence="8 9">
    <name type="scientific">Maribacter hydrothermalis</name>
    <dbReference type="NCBI Taxonomy" id="1836467"/>
    <lineage>
        <taxon>Bacteria</taxon>
        <taxon>Pseudomonadati</taxon>
        <taxon>Bacteroidota</taxon>
        <taxon>Flavobacteriia</taxon>
        <taxon>Flavobacteriales</taxon>
        <taxon>Flavobacteriaceae</taxon>
        <taxon>Maribacter</taxon>
    </lineage>
</organism>